<accession>A0ABR0B1U2</accession>
<feature type="chain" id="PRO_5045397105" description="Secreted protein" evidence="1">
    <location>
        <begin position="27"/>
        <end position="70"/>
    </location>
</feature>
<keyword evidence="1" id="KW-0732">Signal</keyword>
<evidence type="ECO:0000313" key="3">
    <source>
        <dbReference type="Proteomes" id="UP001234178"/>
    </source>
</evidence>
<comment type="caution">
    <text evidence="2">The sequence shown here is derived from an EMBL/GenBank/DDBJ whole genome shotgun (WGS) entry which is preliminary data.</text>
</comment>
<keyword evidence="3" id="KW-1185">Reference proteome</keyword>
<dbReference type="Proteomes" id="UP001234178">
    <property type="component" value="Unassembled WGS sequence"/>
</dbReference>
<sequence>MTMDLRRPLLIFALYVVLLQLADVIADDEFAISFLLRACLSCSCAICYYQPSSLAKMEPMSCVPSGDDSF</sequence>
<reference evidence="2 3" key="1">
    <citation type="journal article" date="2023" name="Nucleic Acids Res.">
        <title>The hologenome of Daphnia magna reveals possible DNA methylation and microbiome-mediated evolution of the host genome.</title>
        <authorList>
            <person name="Chaturvedi A."/>
            <person name="Li X."/>
            <person name="Dhandapani V."/>
            <person name="Marshall H."/>
            <person name="Kissane S."/>
            <person name="Cuenca-Cambronero M."/>
            <person name="Asole G."/>
            <person name="Calvet F."/>
            <person name="Ruiz-Romero M."/>
            <person name="Marangio P."/>
            <person name="Guigo R."/>
            <person name="Rago D."/>
            <person name="Mirbahai L."/>
            <person name="Eastwood N."/>
            <person name="Colbourne J.K."/>
            <person name="Zhou J."/>
            <person name="Mallon E."/>
            <person name="Orsini L."/>
        </authorList>
    </citation>
    <scope>NUCLEOTIDE SEQUENCE [LARGE SCALE GENOMIC DNA]</scope>
    <source>
        <strain evidence="2">LRV0_1</strain>
    </source>
</reference>
<name>A0ABR0B1U2_9CRUS</name>
<organism evidence="2 3">
    <name type="scientific">Daphnia magna</name>
    <dbReference type="NCBI Taxonomy" id="35525"/>
    <lineage>
        <taxon>Eukaryota</taxon>
        <taxon>Metazoa</taxon>
        <taxon>Ecdysozoa</taxon>
        <taxon>Arthropoda</taxon>
        <taxon>Crustacea</taxon>
        <taxon>Branchiopoda</taxon>
        <taxon>Diplostraca</taxon>
        <taxon>Cladocera</taxon>
        <taxon>Anomopoda</taxon>
        <taxon>Daphniidae</taxon>
        <taxon>Daphnia</taxon>
    </lineage>
</organism>
<evidence type="ECO:0008006" key="4">
    <source>
        <dbReference type="Google" id="ProtNLM"/>
    </source>
</evidence>
<proteinExistence type="predicted"/>
<protein>
    <recommendedName>
        <fullName evidence="4">Secreted protein</fullName>
    </recommendedName>
</protein>
<evidence type="ECO:0000256" key="1">
    <source>
        <dbReference type="SAM" id="SignalP"/>
    </source>
</evidence>
<feature type="signal peptide" evidence="1">
    <location>
        <begin position="1"/>
        <end position="26"/>
    </location>
</feature>
<evidence type="ECO:0000313" key="2">
    <source>
        <dbReference type="EMBL" id="KAK4035668.1"/>
    </source>
</evidence>
<dbReference type="EMBL" id="JAOYFB010000040">
    <property type="protein sequence ID" value="KAK4035668.1"/>
    <property type="molecule type" value="Genomic_DNA"/>
</dbReference>
<gene>
    <name evidence="2" type="ORF">OUZ56_027754</name>
</gene>